<feature type="region of interest" description="Disordered" evidence="1">
    <location>
        <begin position="1"/>
        <end position="165"/>
    </location>
</feature>
<accession>A0AAD5SNG9</accession>
<protein>
    <submittedName>
        <fullName evidence="2">Uncharacterized protein</fullName>
    </submittedName>
</protein>
<feature type="compositionally biased region" description="Low complexity" evidence="1">
    <location>
        <begin position="373"/>
        <end position="385"/>
    </location>
</feature>
<evidence type="ECO:0000313" key="2">
    <source>
        <dbReference type="EMBL" id="KAJ3054791.1"/>
    </source>
</evidence>
<dbReference type="EMBL" id="JADGJD010000115">
    <property type="protein sequence ID" value="KAJ3054791.1"/>
    <property type="molecule type" value="Genomic_DNA"/>
</dbReference>
<dbReference type="Proteomes" id="UP001212841">
    <property type="component" value="Unassembled WGS sequence"/>
</dbReference>
<feature type="compositionally biased region" description="Polar residues" evidence="1">
    <location>
        <begin position="504"/>
        <end position="516"/>
    </location>
</feature>
<evidence type="ECO:0000313" key="3">
    <source>
        <dbReference type="Proteomes" id="UP001212841"/>
    </source>
</evidence>
<gene>
    <name evidence="2" type="ORF">HK097_000783</name>
</gene>
<feature type="region of interest" description="Disordered" evidence="1">
    <location>
        <begin position="489"/>
        <end position="555"/>
    </location>
</feature>
<feature type="compositionally biased region" description="Basic and acidic residues" evidence="1">
    <location>
        <begin position="21"/>
        <end position="33"/>
    </location>
</feature>
<evidence type="ECO:0000256" key="1">
    <source>
        <dbReference type="SAM" id="MobiDB-lite"/>
    </source>
</evidence>
<comment type="caution">
    <text evidence="2">The sequence shown here is derived from an EMBL/GenBank/DDBJ whole genome shotgun (WGS) entry which is preliminary data.</text>
</comment>
<feature type="region of interest" description="Disordered" evidence="1">
    <location>
        <begin position="812"/>
        <end position="862"/>
    </location>
</feature>
<keyword evidence="3" id="KW-1185">Reference proteome</keyword>
<name>A0AAD5SNG9_9FUNG</name>
<feature type="region of interest" description="Disordered" evidence="1">
    <location>
        <begin position="362"/>
        <end position="472"/>
    </location>
</feature>
<feature type="region of interest" description="Disordered" evidence="1">
    <location>
        <begin position="241"/>
        <end position="287"/>
    </location>
</feature>
<feature type="compositionally biased region" description="Basic and acidic residues" evidence="1">
    <location>
        <begin position="246"/>
        <end position="255"/>
    </location>
</feature>
<organism evidence="2 3">
    <name type="scientific">Rhizophlyctis rosea</name>
    <dbReference type="NCBI Taxonomy" id="64517"/>
    <lineage>
        <taxon>Eukaryota</taxon>
        <taxon>Fungi</taxon>
        <taxon>Fungi incertae sedis</taxon>
        <taxon>Chytridiomycota</taxon>
        <taxon>Chytridiomycota incertae sedis</taxon>
        <taxon>Chytridiomycetes</taxon>
        <taxon>Rhizophlyctidales</taxon>
        <taxon>Rhizophlyctidaceae</taxon>
        <taxon>Rhizophlyctis</taxon>
    </lineage>
</organism>
<dbReference type="AlphaFoldDB" id="A0AAD5SNG9"/>
<proteinExistence type="predicted"/>
<sequence>MSANLGGPSAPAGSSASQPAPKHDDFKRPELKSLRIQIAKDTQPTEVKLAAGIHFSDLSSPPSHLAPARDEVSTSRTPAKSSHHRHGESSQSTSHHRHKESSWHQTPRSLHANPPRARRKSSAEGPSIPPTSEVISPPAGSRTRPRRNADAVNLPQTQGDEKDENVNAYENFAEEIMREGGPRGYTKNELKKAVYARVINDLVWSAKMSDFEYHFKWAMVYLVQDKRARREHGGLFYLPDVGDAEDAPKAEDKPMEGSLDACSPPAGHDAGPQPLDADAEESKSDQNRASIGDEALSNLGEPAVMMQGFDQSTGQVATLPRPSGRRSPIIDIMDVDEPHAMENTTLPTARSTGLFAEAQQHGDELPTLPSGASTSSDLPSTLPSTAAEQRMHQHAAHSLPRDVPAGQEAKRGSSVISGERDGPMPKRARIQSPVVGGFEESFASGLSMGKPASSSSAADEGGLPSDRSLPRGRHDVQMTDVLCATAQASGTGGQMGQALDQDAATESGSDQSSASPERSRVPSDGSAMDVDVSTQKTDDARPTVQHPAGKRSNNFGVEVLLEFPAPSGPPTTREKRGAMKVPNPYGSIPHIGGLQRNAGSPIAQRVSEANGKRWRGNDPGRNAVTDRQQLLRLMAPSLMAPTYPFQHTSTMQQSPVSMPLASTVPTIHPPYRPSHPVGPIDSFANGGQPNYYHWNFSYQPPSVNFTVNEDGTAKVNRASHQPNPVNFPVNKDGTATAKYAHPPQPPAVNFTVGINGSAKVKHANPPQLHGEPQSEEAAVTHDFILAAKKTKQKGSGKDPADPCKLPAHNLYGHTASRPAPTISGSYTVGNDLRPPAPQMVQARPPSQPTTTPTCEDLEEQKSRQEAAEFLLAFHTGKNCQ</sequence>
<feature type="compositionally biased region" description="Low complexity" evidence="1">
    <location>
        <begin position="1"/>
        <end position="20"/>
    </location>
</feature>
<reference evidence="2" key="1">
    <citation type="submission" date="2020-05" db="EMBL/GenBank/DDBJ databases">
        <title>Phylogenomic resolution of chytrid fungi.</title>
        <authorList>
            <person name="Stajich J.E."/>
            <person name="Amses K."/>
            <person name="Simmons R."/>
            <person name="Seto K."/>
            <person name="Myers J."/>
            <person name="Bonds A."/>
            <person name="Quandt C.A."/>
            <person name="Barry K."/>
            <person name="Liu P."/>
            <person name="Grigoriev I."/>
            <person name="Longcore J.E."/>
            <person name="James T.Y."/>
        </authorList>
    </citation>
    <scope>NUCLEOTIDE SEQUENCE</scope>
    <source>
        <strain evidence="2">JEL0318</strain>
    </source>
</reference>